<gene>
    <name evidence="1" type="ORF">TMPK1_33720</name>
</gene>
<dbReference type="SUPFAM" id="SSF142906">
    <property type="entry name" value="YjbR-like"/>
    <property type="match status" value="1"/>
</dbReference>
<dbReference type="AlphaFoldDB" id="A0A8S8XIY0"/>
<keyword evidence="2" id="KW-1185">Reference proteome</keyword>
<proteinExistence type="predicted"/>
<accession>A0A8S8XIY0</accession>
<dbReference type="Gene3D" id="3.90.1150.30">
    <property type="match status" value="1"/>
</dbReference>
<dbReference type="InterPro" id="IPR038056">
    <property type="entry name" value="YjbR-like_sf"/>
</dbReference>
<dbReference type="RefSeq" id="WP_420244495.1">
    <property type="nucleotide sequence ID" value="NZ_BOPV01000001.1"/>
</dbReference>
<comment type="caution">
    <text evidence="1">The sequence shown here is derived from an EMBL/GenBank/DDBJ whole genome shotgun (WGS) entry which is preliminary data.</text>
</comment>
<dbReference type="Pfam" id="PF04237">
    <property type="entry name" value="YjbR"/>
    <property type="match status" value="1"/>
</dbReference>
<evidence type="ECO:0008006" key="3">
    <source>
        <dbReference type="Google" id="ProtNLM"/>
    </source>
</evidence>
<protein>
    <recommendedName>
        <fullName evidence="3">Phosphoribosylglycinamide formyltransferase</fullName>
    </recommendedName>
</protein>
<evidence type="ECO:0000313" key="1">
    <source>
        <dbReference type="EMBL" id="GIL41135.1"/>
    </source>
</evidence>
<organism evidence="1 2">
    <name type="scientific">Roseiterribacter gracilis</name>
    <dbReference type="NCBI Taxonomy" id="2812848"/>
    <lineage>
        <taxon>Bacteria</taxon>
        <taxon>Pseudomonadati</taxon>
        <taxon>Pseudomonadota</taxon>
        <taxon>Alphaproteobacteria</taxon>
        <taxon>Rhodospirillales</taxon>
        <taxon>Roseiterribacteraceae</taxon>
        <taxon>Roseiterribacter</taxon>
    </lineage>
</organism>
<name>A0A8S8XIY0_9PROT</name>
<dbReference type="Proteomes" id="UP000681075">
    <property type="component" value="Unassembled WGS sequence"/>
</dbReference>
<dbReference type="EMBL" id="BOPV01000001">
    <property type="protein sequence ID" value="GIL41135.1"/>
    <property type="molecule type" value="Genomic_DNA"/>
</dbReference>
<evidence type="ECO:0000313" key="2">
    <source>
        <dbReference type="Proteomes" id="UP000681075"/>
    </source>
</evidence>
<sequence length="109" mass="12219">MTEAEALRALRKYVLAWPATVERETWGHPTFRVKDKIFATYGDGIVTFKADKTAAAAGDDPRFFTAAYVGRYGWLSVKIKDVTTDELLALVRQSWLRIAPKKLAAALDE</sequence>
<reference evidence="1" key="1">
    <citation type="submission" date="2021-02" db="EMBL/GenBank/DDBJ databases">
        <title>Genome sequence of Rhodospirillales sp. strain TMPK1 isolated from soil.</title>
        <authorList>
            <person name="Nakai R."/>
            <person name="Kusada H."/>
            <person name="Tamaki H."/>
        </authorList>
    </citation>
    <scope>NUCLEOTIDE SEQUENCE</scope>
    <source>
        <strain evidence="1">TMPK1</strain>
    </source>
</reference>
<dbReference type="InterPro" id="IPR058532">
    <property type="entry name" value="YjbR/MT2646/Rv2570-like"/>
</dbReference>